<dbReference type="PANTHER" id="PTHR24026">
    <property type="entry name" value="FAT ATYPICAL CADHERIN-RELATED"/>
    <property type="match status" value="1"/>
</dbReference>
<evidence type="ECO:0000256" key="8">
    <source>
        <dbReference type="SAM" id="MobiDB-lite"/>
    </source>
</evidence>
<evidence type="ECO:0000259" key="10">
    <source>
        <dbReference type="PROSITE" id="PS50268"/>
    </source>
</evidence>
<dbReference type="KEGG" id="lgi:LOTGIDRAFT_229247"/>
<evidence type="ECO:0000313" key="12">
    <source>
        <dbReference type="Proteomes" id="UP000030746"/>
    </source>
</evidence>
<feature type="domain" description="Cadherin" evidence="10">
    <location>
        <begin position="251"/>
        <end position="363"/>
    </location>
</feature>
<dbReference type="Pfam" id="PF00028">
    <property type="entry name" value="Cadherin"/>
    <property type="match status" value="2"/>
</dbReference>
<dbReference type="AlphaFoldDB" id="V4A191"/>
<dbReference type="SUPFAM" id="SSF49313">
    <property type="entry name" value="Cadherin-like"/>
    <property type="match status" value="3"/>
</dbReference>
<dbReference type="EMBL" id="KB202953">
    <property type="protein sequence ID" value="ESO87056.1"/>
    <property type="molecule type" value="Genomic_DNA"/>
</dbReference>
<evidence type="ECO:0000256" key="4">
    <source>
        <dbReference type="ARBA" id="ARBA00022837"/>
    </source>
</evidence>
<feature type="domain" description="Cadherin" evidence="10">
    <location>
        <begin position="39"/>
        <end position="138"/>
    </location>
</feature>
<reference evidence="11 12" key="1">
    <citation type="journal article" date="2013" name="Nature">
        <title>Insights into bilaterian evolution from three spiralian genomes.</title>
        <authorList>
            <person name="Simakov O."/>
            <person name="Marletaz F."/>
            <person name="Cho S.J."/>
            <person name="Edsinger-Gonzales E."/>
            <person name="Havlak P."/>
            <person name="Hellsten U."/>
            <person name="Kuo D.H."/>
            <person name="Larsson T."/>
            <person name="Lv J."/>
            <person name="Arendt D."/>
            <person name="Savage R."/>
            <person name="Osoegawa K."/>
            <person name="de Jong P."/>
            <person name="Grimwood J."/>
            <person name="Chapman J.A."/>
            <person name="Shapiro H."/>
            <person name="Aerts A."/>
            <person name="Otillar R.P."/>
            <person name="Terry A.Y."/>
            <person name="Boore J.L."/>
            <person name="Grigoriev I.V."/>
            <person name="Lindberg D.R."/>
            <person name="Seaver E.C."/>
            <person name="Weisblat D.A."/>
            <person name="Putnam N.H."/>
            <person name="Rokhsar D.S."/>
        </authorList>
    </citation>
    <scope>NUCLEOTIDE SEQUENCE [LARGE SCALE GENOMIC DNA]</scope>
</reference>
<keyword evidence="4 7" id="KW-0106">Calcium</keyword>
<evidence type="ECO:0000256" key="6">
    <source>
        <dbReference type="ARBA" id="ARBA00023136"/>
    </source>
</evidence>
<evidence type="ECO:0000313" key="11">
    <source>
        <dbReference type="EMBL" id="ESO87056.1"/>
    </source>
</evidence>
<dbReference type="CDD" id="cd11304">
    <property type="entry name" value="Cadherin_repeat"/>
    <property type="match status" value="2"/>
</dbReference>
<feature type="transmembrane region" description="Helical" evidence="9">
    <location>
        <begin position="497"/>
        <end position="519"/>
    </location>
</feature>
<protein>
    <recommendedName>
        <fullName evidence="10">Cadherin domain-containing protein</fullName>
    </recommendedName>
</protein>
<evidence type="ECO:0000256" key="1">
    <source>
        <dbReference type="ARBA" id="ARBA00004370"/>
    </source>
</evidence>
<gene>
    <name evidence="11" type="ORF">LOTGIDRAFT_229247</name>
</gene>
<dbReference type="InterPro" id="IPR020894">
    <property type="entry name" value="Cadherin_CS"/>
</dbReference>
<dbReference type="PANTHER" id="PTHR24026:SF126">
    <property type="entry name" value="PROTOCADHERIN FAT 4"/>
    <property type="match status" value="1"/>
</dbReference>
<feature type="transmembrane region" description="Helical" evidence="9">
    <location>
        <begin position="7"/>
        <end position="28"/>
    </location>
</feature>
<dbReference type="Gene3D" id="2.60.40.60">
    <property type="entry name" value="Cadherins"/>
    <property type="match status" value="4"/>
</dbReference>
<feature type="compositionally biased region" description="Polar residues" evidence="8">
    <location>
        <begin position="553"/>
        <end position="572"/>
    </location>
</feature>
<dbReference type="GO" id="GO:0005509">
    <property type="term" value="F:calcium ion binding"/>
    <property type="evidence" value="ECO:0007669"/>
    <property type="project" value="UniProtKB-UniRule"/>
</dbReference>
<sequence length="572" mass="63062">MVKTKPWTFIFFSVSVCINVALVSSLSWSNEDCSMYFAEDTEIGTRLINLTAIASNDGDMLIFSTDNILTDSLVNLSASWSTGTQEQTVGVLLMSDLDRDFTPQIKKLRFKVQDQNLISASLSCELIVRDVNDNPPIFQNLPYISSVMEDIKTGSVIFGNISVYDPDTNQGGIFTLSMVSDQINDDKFDFSWTAGFPGTSTAMIKLKSLLDYEERNFYTVMISAVDNGGLSSSAEITISVEDIQDSPPYFIQPIYRAAIVEHSPVNTSVIQIQAEDGDKGVPRDVGYRIIKGNKEYFAIDETTGWIIQTVSLDRDDAMMREINGVFDLTVQAFELNATVGENSTSHVTVTITIEDLNDNAPIFNTSTPYTAYVRDDTPPDSLIYFDGKGYMNVFDADQGSNAYFELSVERDGESFPALEPSPLEVYFEAFVLIRITNSSILKEYSGQHLSFTVIARETKTDEQLSSTAAVVLTIETTEEPTTTPPPPEEDQITAPDIVVFVVGFLVLLNIATSVTICVLMTKRKKNHSQGLARNGSKYYVTVTPKRPGLTVDATESNASNGISSTSVMQEIP</sequence>
<dbReference type="CTD" id="20247942"/>
<dbReference type="InterPro" id="IPR015919">
    <property type="entry name" value="Cadherin-like_sf"/>
</dbReference>
<name>V4A191_LOTGI</name>
<dbReference type="PROSITE" id="PS00232">
    <property type="entry name" value="CADHERIN_1"/>
    <property type="match status" value="2"/>
</dbReference>
<dbReference type="OrthoDB" id="6158374at2759"/>
<feature type="domain" description="Cadherin" evidence="10">
    <location>
        <begin position="365"/>
        <end position="489"/>
    </location>
</feature>
<accession>V4A191</accession>
<keyword evidence="6 9" id="KW-0472">Membrane</keyword>
<keyword evidence="2 9" id="KW-0812">Transmembrane</keyword>
<dbReference type="GO" id="GO:0007156">
    <property type="term" value="P:homophilic cell adhesion via plasma membrane adhesion molecules"/>
    <property type="evidence" value="ECO:0007669"/>
    <property type="project" value="InterPro"/>
</dbReference>
<dbReference type="GO" id="GO:0005886">
    <property type="term" value="C:plasma membrane"/>
    <property type="evidence" value="ECO:0007669"/>
    <property type="project" value="UniProtKB-SubCell"/>
</dbReference>
<evidence type="ECO:0000256" key="3">
    <source>
        <dbReference type="ARBA" id="ARBA00022737"/>
    </source>
</evidence>
<proteinExistence type="predicted"/>
<dbReference type="InterPro" id="IPR002126">
    <property type="entry name" value="Cadherin-like_dom"/>
</dbReference>
<keyword evidence="3" id="KW-0677">Repeat</keyword>
<dbReference type="Proteomes" id="UP000030746">
    <property type="component" value="Unassembled WGS sequence"/>
</dbReference>
<dbReference type="OMA" id="ANNARMK"/>
<dbReference type="RefSeq" id="XP_009062010.1">
    <property type="nucleotide sequence ID" value="XM_009063762.1"/>
</dbReference>
<dbReference type="FunFam" id="2.60.40.60:FF:000168">
    <property type="entry name" value="Cadherin-related family member 2"/>
    <property type="match status" value="1"/>
</dbReference>
<dbReference type="HOGENOM" id="CLU_476750_0_0_1"/>
<dbReference type="PRINTS" id="PR00205">
    <property type="entry name" value="CADHERIN"/>
</dbReference>
<organism evidence="11 12">
    <name type="scientific">Lottia gigantea</name>
    <name type="common">Giant owl limpet</name>
    <dbReference type="NCBI Taxonomy" id="225164"/>
    <lineage>
        <taxon>Eukaryota</taxon>
        <taxon>Metazoa</taxon>
        <taxon>Spiralia</taxon>
        <taxon>Lophotrochozoa</taxon>
        <taxon>Mollusca</taxon>
        <taxon>Gastropoda</taxon>
        <taxon>Patellogastropoda</taxon>
        <taxon>Lottioidea</taxon>
        <taxon>Lottiidae</taxon>
        <taxon>Lottia</taxon>
    </lineage>
</organism>
<keyword evidence="12" id="KW-1185">Reference proteome</keyword>
<dbReference type="GeneID" id="20247942"/>
<dbReference type="SMART" id="SM00112">
    <property type="entry name" value="CA"/>
    <property type="match status" value="2"/>
</dbReference>
<keyword evidence="5 9" id="KW-1133">Transmembrane helix</keyword>
<feature type="region of interest" description="Disordered" evidence="8">
    <location>
        <begin position="550"/>
        <end position="572"/>
    </location>
</feature>
<comment type="subcellular location">
    <subcellularLocation>
        <location evidence="1">Membrane</location>
    </subcellularLocation>
</comment>
<evidence type="ECO:0000256" key="9">
    <source>
        <dbReference type="SAM" id="Phobius"/>
    </source>
</evidence>
<evidence type="ECO:0000256" key="2">
    <source>
        <dbReference type="ARBA" id="ARBA00022692"/>
    </source>
</evidence>
<evidence type="ECO:0000256" key="7">
    <source>
        <dbReference type="PROSITE-ProRule" id="PRU00043"/>
    </source>
</evidence>
<dbReference type="PROSITE" id="PS50268">
    <property type="entry name" value="CADHERIN_2"/>
    <property type="match status" value="4"/>
</dbReference>
<evidence type="ECO:0000256" key="5">
    <source>
        <dbReference type="ARBA" id="ARBA00022989"/>
    </source>
</evidence>
<feature type="domain" description="Cadherin" evidence="10">
    <location>
        <begin position="139"/>
        <end position="250"/>
    </location>
</feature>